<comment type="similarity">
    <text evidence="3">Belongs to the ligand-gated ion channel (TC 1.A.9) family.</text>
</comment>
<name>A0A7I8WTP6_BURXY</name>
<keyword evidence="3" id="KW-0813">Transport</keyword>
<dbReference type="PROSITE" id="PS00236">
    <property type="entry name" value="NEUROTR_ION_CHANNEL"/>
    <property type="match status" value="1"/>
</dbReference>
<dbReference type="InterPro" id="IPR006201">
    <property type="entry name" value="Neur_channel"/>
</dbReference>
<evidence type="ECO:0000256" key="2">
    <source>
        <dbReference type="ARBA" id="ARBA00023136"/>
    </source>
</evidence>
<keyword evidence="3" id="KW-0732">Signal</keyword>
<dbReference type="InterPro" id="IPR018000">
    <property type="entry name" value="Neurotransmitter_ion_chnl_CS"/>
</dbReference>
<keyword evidence="6" id="KW-1185">Reference proteome</keyword>
<evidence type="ECO:0000256" key="1">
    <source>
        <dbReference type="ARBA" id="ARBA00004141"/>
    </source>
</evidence>
<dbReference type="SMR" id="A0A7I8WTP6"/>
<keyword evidence="3" id="KW-0407">Ion channel</keyword>
<dbReference type="AlphaFoldDB" id="A0A7I8WTP6"/>
<dbReference type="Proteomes" id="UP000582659">
    <property type="component" value="Unassembled WGS sequence"/>
</dbReference>
<accession>A0A7I8WTP6</accession>
<feature type="chain" id="PRO_5033204317" evidence="3">
    <location>
        <begin position="20"/>
        <end position="229"/>
    </location>
</feature>
<feature type="domain" description="Neurotransmitter-gated ion-channel ligand-binding" evidence="4">
    <location>
        <begin position="57"/>
        <end position="196"/>
    </location>
</feature>
<dbReference type="GO" id="GO:0016020">
    <property type="term" value="C:membrane"/>
    <property type="evidence" value="ECO:0007669"/>
    <property type="project" value="UniProtKB-SubCell"/>
</dbReference>
<organism evidence="5 6">
    <name type="scientific">Bursaphelenchus xylophilus</name>
    <name type="common">Pinewood nematode worm</name>
    <name type="synonym">Aphelenchoides xylophilus</name>
    <dbReference type="NCBI Taxonomy" id="6326"/>
    <lineage>
        <taxon>Eukaryota</taxon>
        <taxon>Metazoa</taxon>
        <taxon>Ecdysozoa</taxon>
        <taxon>Nematoda</taxon>
        <taxon>Chromadorea</taxon>
        <taxon>Rhabditida</taxon>
        <taxon>Tylenchina</taxon>
        <taxon>Tylenchomorpha</taxon>
        <taxon>Aphelenchoidea</taxon>
        <taxon>Aphelenchoididae</taxon>
        <taxon>Bursaphelenchus</taxon>
    </lineage>
</organism>
<comment type="subcellular location">
    <subcellularLocation>
        <location evidence="1">Membrane</location>
        <topology evidence="1">Multi-pass membrane protein</topology>
    </subcellularLocation>
</comment>
<proteinExistence type="inferred from homology"/>
<dbReference type="PANTHER" id="PTHR18945">
    <property type="entry name" value="NEUROTRANSMITTER GATED ION CHANNEL"/>
    <property type="match status" value="1"/>
</dbReference>
<feature type="signal peptide" evidence="3">
    <location>
        <begin position="1"/>
        <end position="19"/>
    </location>
</feature>
<evidence type="ECO:0000259" key="4">
    <source>
        <dbReference type="Pfam" id="PF02931"/>
    </source>
</evidence>
<evidence type="ECO:0000256" key="3">
    <source>
        <dbReference type="RuleBase" id="RU000687"/>
    </source>
</evidence>
<dbReference type="Gene3D" id="2.70.170.10">
    <property type="entry name" value="Neurotransmitter-gated ion-channel ligand-binding domain"/>
    <property type="match status" value="1"/>
</dbReference>
<dbReference type="EMBL" id="CAJFCV020000004">
    <property type="protein sequence ID" value="CAG9116131.1"/>
    <property type="molecule type" value="Genomic_DNA"/>
</dbReference>
<dbReference type="SUPFAM" id="SSF63712">
    <property type="entry name" value="Nicotinic receptor ligand binding domain-like"/>
    <property type="match status" value="1"/>
</dbReference>
<dbReference type="Pfam" id="PF02931">
    <property type="entry name" value="Neur_chan_LBD"/>
    <property type="match status" value="1"/>
</dbReference>
<comment type="caution">
    <text evidence="5">The sequence shown here is derived from an EMBL/GenBank/DDBJ whole genome shotgun (WGS) entry which is preliminary data.</text>
</comment>
<keyword evidence="2" id="KW-0472">Membrane</keyword>
<keyword evidence="3" id="KW-0406">Ion transport</keyword>
<dbReference type="EMBL" id="CAJFDI010000004">
    <property type="protein sequence ID" value="CAD5226728.1"/>
    <property type="molecule type" value="Genomic_DNA"/>
</dbReference>
<sequence length="229" mass="26447">MHSVFHLLLLSSLCSSVQGVFARNHKGRLKPVQLVEKRRSSDSLDDDASPFEDPNSNLLNYIKHRARPYRRPVLHLDEITHIHVRASLYQIVDLDQRNNLATLSAYFDVRWTDPFIAWNSSDFGANVTFVPARWVWKPEFYFFHSIQGRTPEYDSEATAEVMYNGTVRMFVPITSRALCPINVKYFPYDVQNCSFNRTGELQNPFEWGSGPAVLKPDFYIASPSNRPFP</sequence>
<reference evidence="5" key="1">
    <citation type="submission" date="2020-09" db="EMBL/GenBank/DDBJ databases">
        <authorList>
            <person name="Kikuchi T."/>
        </authorList>
    </citation>
    <scope>NUCLEOTIDE SEQUENCE</scope>
    <source>
        <strain evidence="5">Ka4C1</strain>
    </source>
</reference>
<dbReference type="GO" id="GO:0005230">
    <property type="term" value="F:extracellular ligand-gated monoatomic ion channel activity"/>
    <property type="evidence" value="ECO:0007669"/>
    <property type="project" value="InterPro"/>
</dbReference>
<protein>
    <submittedName>
        <fullName evidence="5">(pine wood nematode) hypothetical protein</fullName>
    </submittedName>
</protein>
<gene>
    <name evidence="5" type="ORF">BXYJ_LOCUS9273</name>
</gene>
<evidence type="ECO:0000313" key="5">
    <source>
        <dbReference type="EMBL" id="CAD5226728.1"/>
    </source>
</evidence>
<dbReference type="OrthoDB" id="5975154at2759"/>
<dbReference type="PRINTS" id="PR00252">
    <property type="entry name" value="NRIONCHANNEL"/>
</dbReference>
<dbReference type="GO" id="GO:0004888">
    <property type="term" value="F:transmembrane signaling receptor activity"/>
    <property type="evidence" value="ECO:0007669"/>
    <property type="project" value="InterPro"/>
</dbReference>
<dbReference type="InterPro" id="IPR036734">
    <property type="entry name" value="Neur_chan_lig-bd_sf"/>
</dbReference>
<dbReference type="CDD" id="cd18989">
    <property type="entry name" value="LGIC_ECD_cation"/>
    <property type="match status" value="1"/>
</dbReference>
<evidence type="ECO:0000313" key="6">
    <source>
        <dbReference type="Proteomes" id="UP000659654"/>
    </source>
</evidence>
<dbReference type="InterPro" id="IPR006202">
    <property type="entry name" value="Neur_chan_lig-bd"/>
</dbReference>
<dbReference type="Proteomes" id="UP000659654">
    <property type="component" value="Unassembled WGS sequence"/>
</dbReference>